<gene>
    <name evidence="2" type="ORF">BKA55DRAFT_559720</name>
</gene>
<keyword evidence="1" id="KW-0472">Membrane</keyword>
<organism evidence="2 3">
    <name type="scientific">Fusarium redolens</name>
    <dbReference type="NCBI Taxonomy" id="48865"/>
    <lineage>
        <taxon>Eukaryota</taxon>
        <taxon>Fungi</taxon>
        <taxon>Dikarya</taxon>
        <taxon>Ascomycota</taxon>
        <taxon>Pezizomycotina</taxon>
        <taxon>Sordariomycetes</taxon>
        <taxon>Hypocreomycetidae</taxon>
        <taxon>Hypocreales</taxon>
        <taxon>Nectriaceae</taxon>
        <taxon>Fusarium</taxon>
        <taxon>Fusarium redolens species complex</taxon>
    </lineage>
</organism>
<keyword evidence="1" id="KW-0812">Transmembrane</keyword>
<proteinExistence type="predicted"/>
<protein>
    <submittedName>
        <fullName evidence="2">Uncharacterized protein</fullName>
    </submittedName>
</protein>
<evidence type="ECO:0000313" key="2">
    <source>
        <dbReference type="EMBL" id="KAH7260762.1"/>
    </source>
</evidence>
<dbReference type="Proteomes" id="UP000720189">
    <property type="component" value="Unassembled WGS sequence"/>
</dbReference>
<dbReference type="RefSeq" id="XP_046052639.1">
    <property type="nucleotide sequence ID" value="XM_046192006.1"/>
</dbReference>
<accession>A0A9P9HPD6</accession>
<evidence type="ECO:0000313" key="3">
    <source>
        <dbReference type="Proteomes" id="UP000720189"/>
    </source>
</evidence>
<comment type="caution">
    <text evidence="2">The sequence shown here is derived from an EMBL/GenBank/DDBJ whole genome shotgun (WGS) entry which is preliminary data.</text>
</comment>
<dbReference type="OrthoDB" id="1046782at2759"/>
<feature type="transmembrane region" description="Helical" evidence="1">
    <location>
        <begin position="315"/>
        <end position="338"/>
    </location>
</feature>
<keyword evidence="3" id="KW-1185">Reference proteome</keyword>
<dbReference type="EMBL" id="JAGMUX010000004">
    <property type="protein sequence ID" value="KAH7260762.1"/>
    <property type="molecule type" value="Genomic_DNA"/>
</dbReference>
<dbReference type="GeneID" id="70221960"/>
<sequence>MQTPPTWFEVPLQSGLKGRVQDKSLVSLSGCHRLTSRTIGFVVKPERWDSNLANFSISVVHSPTSRATHIVAHMLHKTDVKHLLHRLQALKAIAWHPLLVPLILMEQRIESTAGRLTLMRDSLYSVEKRTGTHKNYHDNKRHQELNHHAYGEKVWERRHEQDVDFEAAPGKLTSIASDCAMIEAKCHVNENLLDWLQGLSDSLGELNTDGDSWKRATSSIRMKISAFRTWSGNNRARSVYLAKRAEAQMQACLNLMAQRDNALNLKKTEAALRDSSDMRAIAWVTLAFLPATFVATFFSTSFFSFEQQGRHVSNWIWLYCVVTGIFTVGVHVGWALWIRKERRI</sequence>
<name>A0A9P9HPD6_FUSRE</name>
<dbReference type="Gene3D" id="1.20.58.340">
    <property type="entry name" value="Magnesium transport protein CorA, transmembrane region"/>
    <property type="match status" value="1"/>
</dbReference>
<dbReference type="AlphaFoldDB" id="A0A9P9HPD6"/>
<evidence type="ECO:0000256" key="1">
    <source>
        <dbReference type="SAM" id="Phobius"/>
    </source>
</evidence>
<feature type="transmembrane region" description="Helical" evidence="1">
    <location>
        <begin position="280"/>
        <end position="303"/>
    </location>
</feature>
<keyword evidence="1" id="KW-1133">Transmembrane helix</keyword>
<reference evidence="2" key="1">
    <citation type="journal article" date="2021" name="Nat. Commun.">
        <title>Genetic determinants of endophytism in the Arabidopsis root mycobiome.</title>
        <authorList>
            <person name="Mesny F."/>
            <person name="Miyauchi S."/>
            <person name="Thiergart T."/>
            <person name="Pickel B."/>
            <person name="Atanasova L."/>
            <person name="Karlsson M."/>
            <person name="Huettel B."/>
            <person name="Barry K.W."/>
            <person name="Haridas S."/>
            <person name="Chen C."/>
            <person name="Bauer D."/>
            <person name="Andreopoulos W."/>
            <person name="Pangilinan J."/>
            <person name="LaButti K."/>
            <person name="Riley R."/>
            <person name="Lipzen A."/>
            <person name="Clum A."/>
            <person name="Drula E."/>
            <person name="Henrissat B."/>
            <person name="Kohler A."/>
            <person name="Grigoriev I.V."/>
            <person name="Martin F.M."/>
            <person name="Hacquard S."/>
        </authorList>
    </citation>
    <scope>NUCLEOTIDE SEQUENCE</scope>
    <source>
        <strain evidence="2">MPI-CAGE-AT-0023</strain>
    </source>
</reference>